<dbReference type="Proteomes" id="UP001152888">
    <property type="component" value="Unassembled WGS sequence"/>
</dbReference>
<protein>
    <submittedName>
        <fullName evidence="1">Uncharacterized protein</fullName>
    </submittedName>
</protein>
<keyword evidence="2" id="KW-1185">Reference proteome</keyword>
<name>A0A9P0LRP2_ACAOB</name>
<comment type="caution">
    <text evidence="1">The sequence shown here is derived from an EMBL/GenBank/DDBJ whole genome shotgun (WGS) entry which is preliminary data.</text>
</comment>
<sequence>MRFFGNVRWYNIKRNTNCLQNSQIQASDSGPAQSLCAQSPHMRHLTHVSPWVSFENSMPQKIHSASSESGAVFPIKASVSLSVSNSIISSSSESD</sequence>
<reference evidence="1" key="1">
    <citation type="submission" date="2022-03" db="EMBL/GenBank/DDBJ databases">
        <authorList>
            <person name="Sayadi A."/>
        </authorList>
    </citation>
    <scope>NUCLEOTIDE SEQUENCE</scope>
</reference>
<proteinExistence type="predicted"/>
<evidence type="ECO:0000313" key="1">
    <source>
        <dbReference type="EMBL" id="CAH2001886.1"/>
    </source>
</evidence>
<accession>A0A9P0LRP2</accession>
<evidence type="ECO:0000313" key="2">
    <source>
        <dbReference type="Proteomes" id="UP001152888"/>
    </source>
</evidence>
<dbReference type="EMBL" id="CAKOFQ010007474">
    <property type="protein sequence ID" value="CAH2001886.1"/>
    <property type="molecule type" value="Genomic_DNA"/>
</dbReference>
<dbReference type="AlphaFoldDB" id="A0A9P0LRP2"/>
<organism evidence="1 2">
    <name type="scientific">Acanthoscelides obtectus</name>
    <name type="common">Bean weevil</name>
    <name type="synonym">Bruchus obtectus</name>
    <dbReference type="NCBI Taxonomy" id="200917"/>
    <lineage>
        <taxon>Eukaryota</taxon>
        <taxon>Metazoa</taxon>
        <taxon>Ecdysozoa</taxon>
        <taxon>Arthropoda</taxon>
        <taxon>Hexapoda</taxon>
        <taxon>Insecta</taxon>
        <taxon>Pterygota</taxon>
        <taxon>Neoptera</taxon>
        <taxon>Endopterygota</taxon>
        <taxon>Coleoptera</taxon>
        <taxon>Polyphaga</taxon>
        <taxon>Cucujiformia</taxon>
        <taxon>Chrysomeloidea</taxon>
        <taxon>Chrysomelidae</taxon>
        <taxon>Bruchinae</taxon>
        <taxon>Bruchini</taxon>
        <taxon>Acanthoscelides</taxon>
    </lineage>
</organism>
<gene>
    <name evidence="1" type="ORF">ACAOBT_LOCUS26492</name>
</gene>